<evidence type="ECO:0000256" key="6">
    <source>
        <dbReference type="ARBA" id="ARBA00056922"/>
    </source>
</evidence>
<evidence type="ECO:0000313" key="10">
    <source>
        <dbReference type="Proteomes" id="UP001190926"/>
    </source>
</evidence>
<dbReference type="CDD" id="cd03784">
    <property type="entry name" value="GT1_Gtf-like"/>
    <property type="match status" value="1"/>
</dbReference>
<dbReference type="PANTHER" id="PTHR11926:SF1375">
    <property type="entry name" value="GLYCOSYLTRANSFERASE"/>
    <property type="match status" value="1"/>
</dbReference>
<protein>
    <recommendedName>
        <fullName evidence="8">Glycosyltransferase</fullName>
        <ecNumber evidence="8">2.4.1.-</ecNumber>
    </recommendedName>
</protein>
<dbReference type="FunFam" id="3.40.50.2000:FF:000019">
    <property type="entry name" value="Glycosyltransferase"/>
    <property type="match status" value="1"/>
</dbReference>
<comment type="catalytic activity">
    <reaction evidence="5">
        <text>an anthocyanidin 3-O-beta-D-glucoside + UDP-alpha-D-glucose = an anthocyanidin 3,5-di-O-beta-D-glucoside + UDP + 2 H(+)</text>
        <dbReference type="Rhea" id="RHEA:35423"/>
        <dbReference type="ChEBI" id="CHEBI:15378"/>
        <dbReference type="ChEBI" id="CHEBI:16307"/>
        <dbReference type="ChEBI" id="CHEBI:57503"/>
        <dbReference type="ChEBI" id="CHEBI:58223"/>
        <dbReference type="ChEBI" id="CHEBI:58885"/>
        <dbReference type="EC" id="2.4.1.298"/>
    </reaction>
</comment>
<evidence type="ECO:0000256" key="5">
    <source>
        <dbReference type="ARBA" id="ARBA00050360"/>
    </source>
</evidence>
<organism evidence="9 10">
    <name type="scientific">Perilla frutescens var. hirtella</name>
    <name type="common">Perilla citriodora</name>
    <name type="synonym">Perilla setoyensis</name>
    <dbReference type="NCBI Taxonomy" id="608512"/>
    <lineage>
        <taxon>Eukaryota</taxon>
        <taxon>Viridiplantae</taxon>
        <taxon>Streptophyta</taxon>
        <taxon>Embryophyta</taxon>
        <taxon>Tracheophyta</taxon>
        <taxon>Spermatophyta</taxon>
        <taxon>Magnoliopsida</taxon>
        <taxon>eudicotyledons</taxon>
        <taxon>Gunneridae</taxon>
        <taxon>Pentapetalae</taxon>
        <taxon>asterids</taxon>
        <taxon>lamiids</taxon>
        <taxon>Lamiales</taxon>
        <taxon>Lamiaceae</taxon>
        <taxon>Nepetoideae</taxon>
        <taxon>Elsholtzieae</taxon>
        <taxon>Perilla</taxon>
    </lineage>
</organism>
<dbReference type="EMBL" id="SDAM02002107">
    <property type="protein sequence ID" value="KAH6821330.1"/>
    <property type="molecule type" value="Genomic_DNA"/>
</dbReference>
<dbReference type="EC" id="2.4.1.-" evidence="8"/>
<dbReference type="InterPro" id="IPR002213">
    <property type="entry name" value="UDP_glucos_trans"/>
</dbReference>
<dbReference type="Proteomes" id="UP001190926">
    <property type="component" value="Unassembled WGS sequence"/>
</dbReference>
<evidence type="ECO:0000256" key="2">
    <source>
        <dbReference type="ARBA" id="ARBA00009995"/>
    </source>
</evidence>
<dbReference type="GO" id="GO:0102816">
    <property type="term" value="F:UDP-D-glucose:delphinidin 3-O-glucosyl-5-O-caffeoylglucoside -O-beta-D-glucosyltransferase activity"/>
    <property type="evidence" value="ECO:0007669"/>
    <property type="project" value="UniProtKB-EC"/>
</dbReference>
<dbReference type="Pfam" id="PF00201">
    <property type="entry name" value="UDPGT"/>
    <property type="match status" value="1"/>
</dbReference>
<dbReference type="PANTHER" id="PTHR11926">
    <property type="entry name" value="GLUCOSYL/GLUCURONOSYL TRANSFERASES"/>
    <property type="match status" value="1"/>
</dbReference>
<accession>A0AAD4ITL5</accession>
<evidence type="ECO:0000256" key="8">
    <source>
        <dbReference type="RuleBase" id="RU362057"/>
    </source>
</evidence>
<evidence type="ECO:0000256" key="1">
    <source>
        <dbReference type="ARBA" id="ARBA00004935"/>
    </source>
</evidence>
<dbReference type="GO" id="GO:0080043">
    <property type="term" value="F:quercetin 3-O-glucosyltransferase activity"/>
    <property type="evidence" value="ECO:0007669"/>
    <property type="project" value="TreeGrafter"/>
</dbReference>
<comment type="function">
    <text evidence="6">Catalyzes the glucosylation at the O-5 position of anthocyanidin 3-glucosides to form anthocyanidin 3,5-di-O-glucosides using UDP-glucose as sugar donor. Anthocyanidin 3,5-di-O-glucosides are molecules that are responsible for pigmentation. Also acts on anthocyanidin 3-O-(6-O-malonylglucoside). Much less active with hydroxycinnamoylglucose derivatives. No activity in the absence of the 3-O-glucoside group.</text>
</comment>
<proteinExistence type="inferred from homology"/>
<gene>
    <name evidence="9" type="ORF">C2S53_006161</name>
</gene>
<reference evidence="9 10" key="1">
    <citation type="journal article" date="2021" name="Nat. Commun.">
        <title>Incipient diploidization of the medicinal plant Perilla within 10,000 years.</title>
        <authorList>
            <person name="Zhang Y."/>
            <person name="Shen Q."/>
            <person name="Leng L."/>
            <person name="Zhang D."/>
            <person name="Chen S."/>
            <person name="Shi Y."/>
            <person name="Ning Z."/>
            <person name="Chen S."/>
        </authorList>
    </citation>
    <scope>NUCLEOTIDE SEQUENCE [LARGE SCALE GENOMIC DNA]</scope>
    <source>
        <strain evidence="10">cv. PC099</strain>
    </source>
</reference>
<dbReference type="PROSITE" id="PS00375">
    <property type="entry name" value="UDPGT"/>
    <property type="match status" value="1"/>
</dbReference>
<comment type="caution">
    <text evidence="9">The sequence shown here is derived from an EMBL/GenBank/DDBJ whole genome shotgun (WGS) entry which is preliminary data.</text>
</comment>
<evidence type="ECO:0000256" key="3">
    <source>
        <dbReference type="ARBA" id="ARBA00022679"/>
    </source>
</evidence>
<dbReference type="AlphaFoldDB" id="A0AAD4ITL5"/>
<dbReference type="Gene3D" id="3.40.50.2000">
    <property type="entry name" value="Glycogen Phosphorylase B"/>
    <property type="match status" value="2"/>
</dbReference>
<comment type="similarity">
    <text evidence="2 7">Belongs to the UDP-glycosyltransferase family.</text>
</comment>
<dbReference type="SUPFAM" id="SSF53756">
    <property type="entry name" value="UDP-Glycosyltransferase/glycogen phosphorylase"/>
    <property type="match status" value="1"/>
</dbReference>
<evidence type="ECO:0000256" key="4">
    <source>
        <dbReference type="ARBA" id="ARBA00022729"/>
    </source>
</evidence>
<sequence length="458" mass="50406">MDKEETYKAHVMVLPHHGQGHMNPMVQFSKRLAAKGIKITVTTTLSNTMAMEEEAASGDHGSINFESIYDDPSEGGVAGPGGFGGFLERFEAIGSTNLVHLIKKFQDSNNPVKCLIYDANIAWASNVASELAIARASFFTQSCAFVAGCYPMHCDLAGVTPAIPPLSITTGFPELRLPHLPSLGPQTGRYPPIMRFMLRQFDNSENADWVLFNSFHKLEEEVINWMSGLWPVRAIGPTLPSSYLDNRVKDDHDYGFNIITPDAGACSKWLDSKAKRSVVYVSFGSAFSLSSEQAAEVANALLHSSKNFLWVVKPSEEDRLPTNFTSDRGLVVTWCPQLAVLGHEAVGCFVSHCGWNSTLEAISLGVPVVAMPQFLDQITNAHFVEHVWKVGIKPKIDDEGFCRSEEIEACIEMIMQGERSREIQTNLCRWRALAKEAVDEGGTSDTCIDEIIAKLSTL</sequence>
<dbReference type="GO" id="GO:0080044">
    <property type="term" value="F:quercetin 7-O-glucosyltransferase activity"/>
    <property type="evidence" value="ECO:0007669"/>
    <property type="project" value="TreeGrafter"/>
</dbReference>
<evidence type="ECO:0000256" key="7">
    <source>
        <dbReference type="RuleBase" id="RU003718"/>
    </source>
</evidence>
<keyword evidence="10" id="KW-1185">Reference proteome</keyword>
<keyword evidence="4" id="KW-0732">Signal</keyword>
<name>A0AAD4ITL5_PERFH</name>
<evidence type="ECO:0000313" key="9">
    <source>
        <dbReference type="EMBL" id="KAH6821330.1"/>
    </source>
</evidence>
<keyword evidence="3 7" id="KW-0808">Transferase</keyword>
<keyword evidence="7" id="KW-0328">Glycosyltransferase</keyword>
<comment type="pathway">
    <text evidence="1">Pigment biosynthesis; anthocyanin biosynthesis.</text>
</comment>
<dbReference type="InterPro" id="IPR035595">
    <property type="entry name" value="UDP_glycos_trans_CS"/>
</dbReference>